<keyword evidence="5" id="KW-0051">Antiviral defense</keyword>
<dbReference type="AlphaFoldDB" id="A0AAF0D241"/>
<dbReference type="Proteomes" id="UP000186851">
    <property type="component" value="Chromosome"/>
</dbReference>
<dbReference type="InterPro" id="IPR054712">
    <property type="entry name" value="Cas3-like_dom"/>
</dbReference>
<dbReference type="Pfam" id="PF00270">
    <property type="entry name" value="DEAD"/>
    <property type="match status" value="1"/>
</dbReference>
<feature type="domain" description="Helicase ATP-binding" evidence="6">
    <location>
        <begin position="29"/>
        <end position="219"/>
    </location>
</feature>
<dbReference type="NCBIfam" id="TIGR01587">
    <property type="entry name" value="cas3_core"/>
    <property type="match status" value="1"/>
</dbReference>
<dbReference type="KEGG" id="oyw:OdinLCB4_007465"/>
<keyword evidence="1" id="KW-0547">Nucleotide-binding</keyword>
<dbReference type="EMBL" id="CP091871">
    <property type="protein sequence ID" value="WEU40297.1"/>
    <property type="molecule type" value="Genomic_DNA"/>
</dbReference>
<evidence type="ECO:0000256" key="5">
    <source>
        <dbReference type="ARBA" id="ARBA00023118"/>
    </source>
</evidence>
<evidence type="ECO:0000256" key="4">
    <source>
        <dbReference type="ARBA" id="ARBA00022840"/>
    </source>
</evidence>
<name>A0AAF0D241_ODILC</name>
<dbReference type="Pfam" id="PF22590">
    <property type="entry name" value="Cas3-like_C_2"/>
    <property type="match status" value="1"/>
</dbReference>
<dbReference type="PANTHER" id="PTHR47959:SF16">
    <property type="entry name" value="CRISPR-ASSOCIATED NUCLEASE_HELICASE CAS3-RELATED"/>
    <property type="match status" value="1"/>
</dbReference>
<keyword evidence="2" id="KW-0378">Hydrolase</keyword>
<dbReference type="SUPFAM" id="SSF52540">
    <property type="entry name" value="P-loop containing nucleoside triphosphate hydrolases"/>
    <property type="match status" value="1"/>
</dbReference>
<evidence type="ECO:0000313" key="7">
    <source>
        <dbReference type="EMBL" id="WEU40297.1"/>
    </source>
</evidence>
<dbReference type="GO" id="GO:0005829">
    <property type="term" value="C:cytosol"/>
    <property type="evidence" value="ECO:0007669"/>
    <property type="project" value="TreeGrafter"/>
</dbReference>
<dbReference type="InterPro" id="IPR050079">
    <property type="entry name" value="DEAD_box_RNA_helicase"/>
</dbReference>
<evidence type="ECO:0000313" key="8">
    <source>
        <dbReference type="Proteomes" id="UP000186851"/>
    </source>
</evidence>
<dbReference type="GO" id="GO:0016787">
    <property type="term" value="F:hydrolase activity"/>
    <property type="evidence" value="ECO:0007669"/>
    <property type="project" value="UniProtKB-KW"/>
</dbReference>
<reference evidence="7" key="1">
    <citation type="journal article" date="2017" name="Nature">
        <title>Asgard archaea illuminate the origin of eukaryotic cellular complexity.</title>
        <authorList>
            <person name="Zaremba-Niedzwiedzka K."/>
            <person name="Caceres E.F."/>
            <person name="Saw J.H."/>
            <person name="Backstrom D."/>
            <person name="Juzokaite L."/>
            <person name="Vancaester E."/>
            <person name="Seitz K.W."/>
            <person name="Anantharaman K."/>
            <person name="Starnawski P."/>
            <person name="Kjeldsen K.U."/>
            <person name="Scott M.B."/>
            <person name="Nunoura T."/>
            <person name="Banfield J.F."/>
            <person name="Schramm A."/>
            <person name="Baker B.J."/>
            <person name="Spang A."/>
            <person name="Ettema T.J.G."/>
        </authorList>
    </citation>
    <scope>NUCLEOTIDE SEQUENCE</scope>
    <source>
        <strain evidence="7">LCB_4</strain>
    </source>
</reference>
<evidence type="ECO:0000256" key="3">
    <source>
        <dbReference type="ARBA" id="ARBA00022806"/>
    </source>
</evidence>
<dbReference type="GO" id="GO:0003676">
    <property type="term" value="F:nucleic acid binding"/>
    <property type="evidence" value="ECO:0007669"/>
    <property type="project" value="InterPro"/>
</dbReference>
<dbReference type="InterPro" id="IPR006474">
    <property type="entry name" value="Helicase_Cas3_CRISPR-ass_core"/>
</dbReference>
<reference evidence="7" key="2">
    <citation type="journal article" date="2022" name="Nat. Microbiol.">
        <title>A closed Candidatus Odinarchaeum chromosome exposes Asgard archaeal viruses.</title>
        <authorList>
            <person name="Tamarit D."/>
            <person name="Caceres E.F."/>
            <person name="Krupovic M."/>
            <person name="Nijland R."/>
            <person name="Eme L."/>
            <person name="Robinson N.P."/>
            <person name="Ettema T.J.G."/>
        </authorList>
    </citation>
    <scope>NUCLEOTIDE SEQUENCE</scope>
    <source>
        <strain evidence="7">LCB_4</strain>
    </source>
</reference>
<proteinExistence type="predicted"/>
<dbReference type="GO" id="GO:0005524">
    <property type="term" value="F:ATP binding"/>
    <property type="evidence" value="ECO:0007669"/>
    <property type="project" value="UniProtKB-KW"/>
</dbReference>
<evidence type="ECO:0000256" key="1">
    <source>
        <dbReference type="ARBA" id="ARBA00022741"/>
    </source>
</evidence>
<organism evidence="7 8">
    <name type="scientific">Odinarchaeota yellowstonii (strain LCB_4)</name>
    <dbReference type="NCBI Taxonomy" id="1841599"/>
    <lineage>
        <taxon>Archaea</taxon>
        <taxon>Promethearchaeati</taxon>
        <taxon>Candidatus Odinarchaeota</taxon>
        <taxon>Candidatus Odinarchaeia</taxon>
        <taxon>Candidatus Odinarchaeales</taxon>
        <taxon>Candidatus Odinarchaeaceae</taxon>
        <taxon>Candidatus Odinarchaeum</taxon>
    </lineage>
</organism>
<dbReference type="InterPro" id="IPR011545">
    <property type="entry name" value="DEAD/DEAH_box_helicase_dom"/>
</dbReference>
<protein>
    <submittedName>
        <fullName evidence="7">CRISPR-associated helicase Cas3</fullName>
    </submittedName>
</protein>
<dbReference type="SMART" id="SM00487">
    <property type="entry name" value="DEXDc"/>
    <property type="match status" value="1"/>
</dbReference>
<evidence type="ECO:0000256" key="2">
    <source>
        <dbReference type="ARBA" id="ARBA00022801"/>
    </source>
</evidence>
<dbReference type="GO" id="GO:0003724">
    <property type="term" value="F:RNA helicase activity"/>
    <property type="evidence" value="ECO:0007669"/>
    <property type="project" value="TreeGrafter"/>
</dbReference>
<keyword evidence="3" id="KW-0347">Helicase</keyword>
<sequence>MLQKYYDELVSANNWSKRRFIEKILAGISEEWDKKNIFIIEAPTGYGKSSISYAVAQYSFQKELKAIIVFPIRTLLEDQYNKFVQTLGSSTIALGRRYMEHSESMYLVEPITLTTIDTLSLTLFGIPPEEFERVAKSSWSGTSTGALGHYLFSYSSVLLANIVLDEVHLLADSTKSLNFLMLLIEEAVRNNQKLFLMSATIPTVLLEKIKNYKLKSNNEDLKNYLKIFNFNDEGYFDREFINERQGKRYQIIIEGLTEVEKFTKIMEVVNLGVAKGFKKIIAVFNTVSDAVQFYKILRDSLIVKDERILLLHSRFMKEDKSSKSEELEKIKKSGEYLIVTTQVIEAGFDISSNLFITEIAPANTLIQRLGRFLRYRETEGLAYIWFERDENNSLKRSGVKYKVYDLSLVDRTLKALIRNSEPDKFNKNIFSLNSSRLNFHVPESYKKFMDEVYLDTDFEINTLKIEKYMNILMDLEGFSSEAAKLFLELEGSFIRDEVIVPAIPRYFISEEQRLDEKIFQYVIPVSLSLLRNLKPLEVIVAEREKGENNLEYKKIKVEEALRNFSAPSSEILKQIYGRNIVAFIIEASYDKEFGLTKGD</sequence>
<dbReference type="GO" id="GO:0140097">
    <property type="term" value="F:catalytic activity, acting on DNA"/>
    <property type="evidence" value="ECO:0007669"/>
    <property type="project" value="UniProtKB-ARBA"/>
</dbReference>
<evidence type="ECO:0000259" key="6">
    <source>
        <dbReference type="PROSITE" id="PS51192"/>
    </source>
</evidence>
<dbReference type="PROSITE" id="PS51192">
    <property type="entry name" value="HELICASE_ATP_BIND_1"/>
    <property type="match status" value="1"/>
</dbReference>
<dbReference type="InterPro" id="IPR027417">
    <property type="entry name" value="P-loop_NTPase"/>
</dbReference>
<keyword evidence="4" id="KW-0067">ATP-binding</keyword>
<gene>
    <name evidence="7" type="primary">cas3</name>
    <name evidence="7" type="ORF">OdinLCB4_007465</name>
</gene>
<dbReference type="GO" id="GO:0051607">
    <property type="term" value="P:defense response to virus"/>
    <property type="evidence" value="ECO:0007669"/>
    <property type="project" value="UniProtKB-KW"/>
</dbReference>
<dbReference type="PANTHER" id="PTHR47959">
    <property type="entry name" value="ATP-DEPENDENT RNA HELICASE RHLE-RELATED"/>
    <property type="match status" value="1"/>
</dbReference>
<dbReference type="Gene3D" id="3.40.50.300">
    <property type="entry name" value="P-loop containing nucleotide triphosphate hydrolases"/>
    <property type="match status" value="2"/>
</dbReference>
<dbReference type="InterPro" id="IPR014001">
    <property type="entry name" value="Helicase_ATP-bd"/>
</dbReference>
<accession>A0AAF0D241</accession>